<dbReference type="GO" id="GO:0006269">
    <property type="term" value="P:DNA replication, synthesis of primer"/>
    <property type="evidence" value="ECO:0007669"/>
    <property type="project" value="TreeGrafter"/>
</dbReference>
<sequence>IEDIEKAGLAFKTQRGSYWDRFQNRIMFPLFNHFGKIVGFTGRVLPNETREDVGKYVNSPETPIFNKSKLLFGFFLSKEAIRDSSQAILVEGQMDFLMMYQAGFKNVVATSGTALTVDHLKALRKIAEEVIIAFDNDNAGQLATERSIELAQKEDFNVRVADLKDAKDPADLAQSNPQELKKVLADSIPAIEYFFDYYGLSAAKDIKDKKKAIRSILARIKSISSAVEKNHYLEILSNRSGFSIEVLKEELQQVKGGEALPEKVPSGNELQEASSELKNLSSKGRILYRVFSLALSSEKAKAVLAEDESWVEDVFRDLYKTVVKNEKIELSPELKQFADLIYLQASLEPINDDNIEREIAFLVNRLKEEAQKQLRQALRARIEKAEAAGEEDDLKKALEEYNKLISSS</sequence>
<evidence type="ECO:0000313" key="4">
    <source>
        <dbReference type="Proteomes" id="UP000229615"/>
    </source>
</evidence>
<comment type="caution">
    <text evidence="3">The sequence shown here is derived from an EMBL/GenBank/DDBJ whole genome shotgun (WGS) entry which is preliminary data.</text>
</comment>
<evidence type="ECO:0000256" key="1">
    <source>
        <dbReference type="SAM" id="Coils"/>
    </source>
</evidence>
<dbReference type="Gene3D" id="3.90.980.10">
    <property type="entry name" value="DNA primase, catalytic core, N-terminal domain"/>
    <property type="match status" value="1"/>
</dbReference>
<dbReference type="EMBL" id="PFBB01000028">
    <property type="protein sequence ID" value="PIR88375.1"/>
    <property type="molecule type" value="Genomic_DNA"/>
</dbReference>
<dbReference type="InterPro" id="IPR034151">
    <property type="entry name" value="TOPRIM_DnaG_bac"/>
</dbReference>
<reference evidence="4" key="1">
    <citation type="submission" date="2017-09" db="EMBL/GenBank/DDBJ databases">
        <title>Depth-based differentiation of microbial function through sediment-hosted aquifers and enrichment of novel symbionts in the deep terrestrial subsurface.</title>
        <authorList>
            <person name="Probst A.J."/>
            <person name="Ladd B."/>
            <person name="Jarett J.K."/>
            <person name="Geller-Mcgrath D.E."/>
            <person name="Sieber C.M.K."/>
            <person name="Emerson J.B."/>
            <person name="Anantharaman K."/>
            <person name="Thomas B.C."/>
            <person name="Malmstrom R."/>
            <person name="Stieglmeier M."/>
            <person name="Klingl A."/>
            <person name="Woyke T."/>
            <person name="Ryan C.M."/>
            <person name="Banfield J.F."/>
        </authorList>
    </citation>
    <scope>NUCLEOTIDE SEQUENCE [LARGE SCALE GENOMIC DNA]</scope>
</reference>
<dbReference type="InterPro" id="IPR050219">
    <property type="entry name" value="DnaG_primase"/>
</dbReference>
<dbReference type="PROSITE" id="PS50880">
    <property type="entry name" value="TOPRIM"/>
    <property type="match status" value="1"/>
</dbReference>
<dbReference type="InterPro" id="IPR013264">
    <property type="entry name" value="DNAG_N"/>
</dbReference>
<dbReference type="AlphaFoldDB" id="A0A2H0URH2"/>
<dbReference type="InterPro" id="IPR037068">
    <property type="entry name" value="DNA_primase_core_N_sf"/>
</dbReference>
<dbReference type="Pfam" id="PF13155">
    <property type="entry name" value="Toprim_2"/>
    <property type="match status" value="1"/>
</dbReference>
<dbReference type="PANTHER" id="PTHR30313">
    <property type="entry name" value="DNA PRIMASE"/>
    <property type="match status" value="1"/>
</dbReference>
<name>A0A2H0URH2_9BACT</name>
<organism evidence="3 4">
    <name type="scientific">Candidatus Harrisonbacteria bacterium CG10_big_fil_rev_8_21_14_0_10_44_23</name>
    <dbReference type="NCBI Taxonomy" id="1974585"/>
    <lineage>
        <taxon>Bacteria</taxon>
        <taxon>Candidatus Harrisoniibacteriota</taxon>
    </lineage>
</organism>
<evidence type="ECO:0000259" key="2">
    <source>
        <dbReference type="PROSITE" id="PS50880"/>
    </source>
</evidence>
<dbReference type="GO" id="GO:0005737">
    <property type="term" value="C:cytoplasm"/>
    <property type="evidence" value="ECO:0007669"/>
    <property type="project" value="TreeGrafter"/>
</dbReference>
<accession>A0A2H0URH2</accession>
<evidence type="ECO:0000313" key="3">
    <source>
        <dbReference type="EMBL" id="PIR88375.1"/>
    </source>
</evidence>
<feature type="domain" description="Toprim" evidence="2">
    <location>
        <begin position="85"/>
        <end position="166"/>
    </location>
</feature>
<feature type="coiled-coil region" evidence="1">
    <location>
        <begin position="363"/>
        <end position="404"/>
    </location>
</feature>
<feature type="non-terminal residue" evidence="3">
    <location>
        <position position="1"/>
    </location>
</feature>
<gene>
    <name evidence="3" type="ORF">COU09_02575</name>
</gene>
<proteinExistence type="predicted"/>
<dbReference type="Gene3D" id="3.40.1360.10">
    <property type="match status" value="1"/>
</dbReference>
<dbReference type="Pfam" id="PF08275">
    <property type="entry name" value="DNAG_N"/>
    <property type="match status" value="1"/>
</dbReference>
<dbReference type="PANTHER" id="PTHR30313:SF2">
    <property type="entry name" value="DNA PRIMASE"/>
    <property type="match status" value="1"/>
</dbReference>
<dbReference type="SMART" id="SM00493">
    <property type="entry name" value="TOPRIM"/>
    <property type="match status" value="1"/>
</dbReference>
<dbReference type="CDD" id="cd03364">
    <property type="entry name" value="TOPRIM_DnaG_primases"/>
    <property type="match status" value="1"/>
</dbReference>
<dbReference type="SUPFAM" id="SSF56731">
    <property type="entry name" value="DNA primase core"/>
    <property type="match status" value="1"/>
</dbReference>
<dbReference type="InterPro" id="IPR006171">
    <property type="entry name" value="TOPRIM_dom"/>
</dbReference>
<protein>
    <recommendedName>
        <fullName evidence="2">Toprim domain-containing protein</fullName>
    </recommendedName>
</protein>
<keyword evidence="1" id="KW-0175">Coiled coil</keyword>
<dbReference type="Proteomes" id="UP000229615">
    <property type="component" value="Unassembled WGS sequence"/>
</dbReference>